<dbReference type="PANTHER" id="PTHR11271:SF6">
    <property type="entry name" value="GUANINE DEAMINASE"/>
    <property type="match status" value="1"/>
</dbReference>
<dbReference type="UniPathway" id="UPA00603">
    <property type="reaction ID" value="UER00660"/>
</dbReference>
<feature type="domain" description="Amidohydrolase-related" evidence="9">
    <location>
        <begin position="95"/>
        <end position="482"/>
    </location>
</feature>
<sequence length="486" mass="55122">MTIKKLVLFCGTFVDTPELGTLRVRINTTIGVSLMIGNNNNHKKGEIKFIRENSPNYDINPILDALEYDPTLHTSEIEVINLQPGTDWLNGTRFYFPGFIDTHCHASQYPNSGIFGSSTLLDWLEKYTFPLEASLKEYKLAFNVYSKAVQRTITNGTTCCSYYATIDPNSTNLLADICNRLGQRAFIGKVCMDRNCPSYYKEHNVQECMDNMDIVLNHISDEIQNDRIKPIITPRFAPTCSQEMLTYLGELVKKHRLHVQTHLSENVEEVKWVLQLFPDCKTYTDVYQKFGLLSEKTVLAHCIHLSEPELKVLRETGSGVSHCPISNSSITSGECRVRWLLDNGIDVSLGTDISGGFSSSILNTARQAHLVSRHVAMKQKENKDYYKLNVNECLYIATMGGAKVLDLQDAIGSFDVGKQFDAQLVDLNTIGSNVDVFEWQLTDLNDRNNEKKNMELFHDIIAKWFFNGDRFNTARVWVSGQLIHSI</sequence>
<dbReference type="InterPro" id="IPR006680">
    <property type="entry name" value="Amidohydro-rel"/>
</dbReference>
<proteinExistence type="inferred from homology"/>
<dbReference type="AlphaFoldDB" id="A0A376B6R5"/>
<comment type="catalytic activity">
    <reaction evidence="6 8">
        <text>guanine + H2O + H(+) = xanthine + NH4(+)</text>
        <dbReference type="Rhea" id="RHEA:14665"/>
        <dbReference type="ChEBI" id="CHEBI:15377"/>
        <dbReference type="ChEBI" id="CHEBI:15378"/>
        <dbReference type="ChEBI" id="CHEBI:16235"/>
        <dbReference type="ChEBI" id="CHEBI:17712"/>
        <dbReference type="ChEBI" id="CHEBI:28938"/>
        <dbReference type="EC" id="3.5.4.3"/>
    </reaction>
</comment>
<dbReference type="VEuPathDB" id="FungiDB:SCODWIG_01925"/>
<comment type="cofactor">
    <cofactor evidence="8">
        <name>Zn(2+)</name>
        <dbReference type="ChEBI" id="CHEBI:29105"/>
    </cofactor>
    <text evidence="8">Binds 1 zinc ion per subunit.</text>
</comment>
<evidence type="ECO:0000256" key="8">
    <source>
        <dbReference type="RuleBase" id="RU366009"/>
    </source>
</evidence>
<evidence type="ECO:0000313" key="11">
    <source>
        <dbReference type="Proteomes" id="UP000262825"/>
    </source>
</evidence>
<evidence type="ECO:0000256" key="7">
    <source>
        <dbReference type="ARBA" id="ARBA00056079"/>
    </source>
</evidence>
<dbReference type="FunFam" id="3.20.20.140:FF:000022">
    <property type="entry name" value="Guanine deaminase"/>
    <property type="match status" value="1"/>
</dbReference>
<dbReference type="InterPro" id="IPR032466">
    <property type="entry name" value="Metal_Hydrolase"/>
</dbReference>
<dbReference type="PANTHER" id="PTHR11271">
    <property type="entry name" value="GUANINE DEAMINASE"/>
    <property type="match status" value="1"/>
</dbReference>
<dbReference type="InterPro" id="IPR014311">
    <property type="entry name" value="Guanine_deaminase"/>
</dbReference>
<name>A0A376B6R5_9ASCO</name>
<comment type="similarity">
    <text evidence="2 8">Belongs to the metallo-dependent hydrolases superfamily. ATZ/TRZ family.</text>
</comment>
<protein>
    <recommendedName>
        <fullName evidence="8">Guanine deaminase</fullName>
        <shortName evidence="8">Guanase</shortName>
        <ecNumber evidence="8">3.5.4.3</ecNumber>
    </recommendedName>
    <alternativeName>
        <fullName evidence="8">Guanine aminohydrolase</fullName>
    </alternativeName>
</protein>
<dbReference type="GO" id="GO:0006147">
    <property type="term" value="P:guanine catabolic process"/>
    <property type="evidence" value="ECO:0007669"/>
    <property type="project" value="UniProtKB-UniRule"/>
</dbReference>
<dbReference type="Proteomes" id="UP000262825">
    <property type="component" value="Unassembled WGS sequence"/>
</dbReference>
<keyword evidence="5 8" id="KW-0862">Zinc</keyword>
<dbReference type="NCBIfam" id="TIGR02967">
    <property type="entry name" value="guan_deamin"/>
    <property type="match status" value="1"/>
</dbReference>
<keyword evidence="11" id="KW-1185">Reference proteome</keyword>
<dbReference type="Pfam" id="PF01979">
    <property type="entry name" value="Amidohydro_1"/>
    <property type="match status" value="1"/>
</dbReference>
<dbReference type="Gene3D" id="3.20.20.140">
    <property type="entry name" value="Metal-dependent hydrolases"/>
    <property type="match status" value="1"/>
</dbReference>
<dbReference type="OrthoDB" id="194468at2759"/>
<evidence type="ECO:0000256" key="3">
    <source>
        <dbReference type="ARBA" id="ARBA00022723"/>
    </source>
</evidence>
<organism evidence="10 11">
    <name type="scientific">Saccharomycodes ludwigii</name>
    <dbReference type="NCBI Taxonomy" id="36035"/>
    <lineage>
        <taxon>Eukaryota</taxon>
        <taxon>Fungi</taxon>
        <taxon>Dikarya</taxon>
        <taxon>Ascomycota</taxon>
        <taxon>Saccharomycotina</taxon>
        <taxon>Saccharomycetes</taxon>
        <taxon>Saccharomycodales</taxon>
        <taxon>Saccharomycodaceae</taxon>
        <taxon>Saccharomycodes</taxon>
    </lineage>
</organism>
<dbReference type="Gene3D" id="2.30.40.10">
    <property type="entry name" value="Urease, subunit C, domain 1"/>
    <property type="match status" value="1"/>
</dbReference>
<dbReference type="EMBL" id="UFAJ01000286">
    <property type="protein sequence ID" value="SSD60164.1"/>
    <property type="molecule type" value="Genomic_DNA"/>
</dbReference>
<keyword evidence="4 8" id="KW-0378">Hydrolase</keyword>
<evidence type="ECO:0000256" key="5">
    <source>
        <dbReference type="ARBA" id="ARBA00022833"/>
    </source>
</evidence>
<dbReference type="InterPro" id="IPR051607">
    <property type="entry name" value="Metallo-dep_hydrolases"/>
</dbReference>
<reference evidence="11" key="1">
    <citation type="submission" date="2018-06" db="EMBL/GenBank/DDBJ databases">
        <authorList>
            <person name="Guldener U."/>
        </authorList>
    </citation>
    <scope>NUCLEOTIDE SEQUENCE [LARGE SCALE GENOMIC DNA]</scope>
    <source>
        <strain evidence="11">UTAD17</strain>
    </source>
</reference>
<dbReference type="SUPFAM" id="SSF51556">
    <property type="entry name" value="Metallo-dependent hydrolases"/>
    <property type="match status" value="1"/>
</dbReference>
<dbReference type="GO" id="GO:0008270">
    <property type="term" value="F:zinc ion binding"/>
    <property type="evidence" value="ECO:0007669"/>
    <property type="project" value="UniProtKB-UniRule"/>
</dbReference>
<keyword evidence="3 8" id="KW-0479">Metal-binding</keyword>
<evidence type="ECO:0000256" key="2">
    <source>
        <dbReference type="ARBA" id="ARBA00006745"/>
    </source>
</evidence>
<comment type="function">
    <text evidence="7 8">Catalyzes the hydrolytic deamination of guanine, producing xanthine and ammonia.</text>
</comment>
<evidence type="ECO:0000259" key="9">
    <source>
        <dbReference type="Pfam" id="PF01979"/>
    </source>
</evidence>
<accession>A0A376B6R5</accession>
<dbReference type="GO" id="GO:0005829">
    <property type="term" value="C:cytosol"/>
    <property type="evidence" value="ECO:0007669"/>
    <property type="project" value="TreeGrafter"/>
</dbReference>
<dbReference type="GO" id="GO:0008892">
    <property type="term" value="F:guanine deaminase activity"/>
    <property type="evidence" value="ECO:0007669"/>
    <property type="project" value="UniProtKB-UniRule"/>
</dbReference>
<evidence type="ECO:0000313" key="10">
    <source>
        <dbReference type="EMBL" id="SSD60164.1"/>
    </source>
</evidence>
<evidence type="ECO:0000256" key="1">
    <source>
        <dbReference type="ARBA" id="ARBA00004984"/>
    </source>
</evidence>
<comment type="pathway">
    <text evidence="1 8">Purine metabolism; guanine degradation; xanthine from guanine: step 1/1.</text>
</comment>
<gene>
    <name evidence="10" type="ORF">SCODWIG_01925</name>
</gene>
<dbReference type="EC" id="3.5.4.3" evidence="8"/>
<dbReference type="InterPro" id="IPR011059">
    <property type="entry name" value="Metal-dep_hydrolase_composite"/>
</dbReference>
<evidence type="ECO:0000256" key="4">
    <source>
        <dbReference type="ARBA" id="ARBA00022801"/>
    </source>
</evidence>
<evidence type="ECO:0000256" key="6">
    <source>
        <dbReference type="ARBA" id="ARBA00051148"/>
    </source>
</evidence>